<accession>A0A834JZR0</accession>
<reference evidence="1" key="1">
    <citation type="journal article" date="2020" name="G3 (Bethesda)">
        <title>High-Quality Assemblies for Three Invasive Social Wasps from the &lt;i&gt;Vespula&lt;/i&gt; Genus.</title>
        <authorList>
            <person name="Harrop T.W.R."/>
            <person name="Guhlin J."/>
            <person name="McLaughlin G.M."/>
            <person name="Permina E."/>
            <person name="Stockwell P."/>
            <person name="Gilligan J."/>
            <person name="Le Lec M.F."/>
            <person name="Gruber M.A.M."/>
            <person name="Quinn O."/>
            <person name="Lovegrove M."/>
            <person name="Duncan E.J."/>
            <person name="Remnant E.J."/>
            <person name="Van Eeckhoven J."/>
            <person name="Graham B."/>
            <person name="Knapp R.A."/>
            <person name="Langford K.W."/>
            <person name="Kronenberg Z."/>
            <person name="Press M.O."/>
            <person name="Eacker S.M."/>
            <person name="Wilson-Rankin E.E."/>
            <person name="Purcell J."/>
            <person name="Lester P.J."/>
            <person name="Dearden P.K."/>
        </authorList>
    </citation>
    <scope>NUCLEOTIDE SEQUENCE</scope>
    <source>
        <strain evidence="1">Linc-1</strain>
    </source>
</reference>
<dbReference type="EMBL" id="JACSDZ010000008">
    <property type="protein sequence ID" value="KAF7397483.1"/>
    <property type="molecule type" value="Genomic_DNA"/>
</dbReference>
<dbReference type="AlphaFoldDB" id="A0A834JZR0"/>
<evidence type="ECO:0000313" key="2">
    <source>
        <dbReference type="Proteomes" id="UP000617340"/>
    </source>
</evidence>
<comment type="caution">
    <text evidence="1">The sequence shown here is derived from an EMBL/GenBank/DDBJ whole genome shotgun (WGS) entry which is preliminary data.</text>
</comment>
<sequence length="96" mass="10888">MGERRGDGEEEEGGKGFRRECIGNVLSIRSVFIHSRIFEKYILEAGIANRPLTANSIFTSIFYANGGRLVLEFPYTNIRVSHESNGNDRFFDLTRA</sequence>
<name>A0A834JZR0_VESGE</name>
<evidence type="ECO:0000313" key="1">
    <source>
        <dbReference type="EMBL" id="KAF7397483.1"/>
    </source>
</evidence>
<keyword evidence="2" id="KW-1185">Reference proteome</keyword>
<protein>
    <submittedName>
        <fullName evidence="1">Uncharacterized protein</fullName>
    </submittedName>
</protein>
<gene>
    <name evidence="1" type="ORF">HZH68_008705</name>
</gene>
<organism evidence="1 2">
    <name type="scientific">Vespula germanica</name>
    <name type="common">German yellow jacket</name>
    <name type="synonym">Paravespula germanica</name>
    <dbReference type="NCBI Taxonomy" id="30212"/>
    <lineage>
        <taxon>Eukaryota</taxon>
        <taxon>Metazoa</taxon>
        <taxon>Ecdysozoa</taxon>
        <taxon>Arthropoda</taxon>
        <taxon>Hexapoda</taxon>
        <taxon>Insecta</taxon>
        <taxon>Pterygota</taxon>
        <taxon>Neoptera</taxon>
        <taxon>Endopterygota</taxon>
        <taxon>Hymenoptera</taxon>
        <taxon>Apocrita</taxon>
        <taxon>Aculeata</taxon>
        <taxon>Vespoidea</taxon>
        <taxon>Vespidae</taxon>
        <taxon>Vespinae</taxon>
        <taxon>Vespula</taxon>
    </lineage>
</organism>
<proteinExistence type="predicted"/>
<dbReference type="Proteomes" id="UP000617340">
    <property type="component" value="Unassembled WGS sequence"/>
</dbReference>